<evidence type="ECO:0000313" key="1">
    <source>
        <dbReference type="EMBL" id="PRP73022.1"/>
    </source>
</evidence>
<protein>
    <submittedName>
        <fullName evidence="1">Uncharacterized protein</fullName>
    </submittedName>
</protein>
<dbReference type="EMBL" id="MDYQ01000704">
    <property type="protein sequence ID" value="PRP73022.1"/>
    <property type="molecule type" value="Genomic_DNA"/>
</dbReference>
<evidence type="ECO:0000313" key="2">
    <source>
        <dbReference type="Proteomes" id="UP000241769"/>
    </source>
</evidence>
<proteinExistence type="predicted"/>
<dbReference type="Proteomes" id="UP000241769">
    <property type="component" value="Unassembled WGS sequence"/>
</dbReference>
<comment type="caution">
    <text evidence="1">The sequence shown here is derived from an EMBL/GenBank/DDBJ whole genome shotgun (WGS) entry which is preliminary data.</text>
</comment>
<gene>
    <name evidence="1" type="ORF">PROFUN_17047</name>
</gene>
<accession>A0A2P6MMW3</accession>
<organism evidence="1 2">
    <name type="scientific">Planoprotostelium fungivorum</name>
    <dbReference type="NCBI Taxonomy" id="1890364"/>
    <lineage>
        <taxon>Eukaryota</taxon>
        <taxon>Amoebozoa</taxon>
        <taxon>Evosea</taxon>
        <taxon>Variosea</taxon>
        <taxon>Cavosteliida</taxon>
        <taxon>Cavosteliaceae</taxon>
        <taxon>Planoprotostelium</taxon>
    </lineage>
</organism>
<name>A0A2P6MMW3_9EUKA</name>
<dbReference type="InParanoid" id="A0A2P6MMW3"/>
<feature type="non-terminal residue" evidence="1">
    <location>
        <position position="1"/>
    </location>
</feature>
<dbReference type="AlphaFoldDB" id="A0A2P6MMW3"/>
<keyword evidence="2" id="KW-1185">Reference proteome</keyword>
<sequence>FVIVQLLKSFIHPNCPVQCTKHDSSKHQQKHYTQGPLAMPLSDKATII</sequence>
<reference evidence="1 2" key="1">
    <citation type="journal article" date="2018" name="Genome Biol. Evol.">
        <title>Multiple Roots of Fruiting Body Formation in Amoebozoa.</title>
        <authorList>
            <person name="Hillmann F."/>
            <person name="Forbes G."/>
            <person name="Novohradska S."/>
            <person name="Ferling I."/>
            <person name="Riege K."/>
            <person name="Groth M."/>
            <person name="Westermann M."/>
            <person name="Marz M."/>
            <person name="Spaller T."/>
            <person name="Winckler T."/>
            <person name="Schaap P."/>
            <person name="Glockner G."/>
        </authorList>
    </citation>
    <scope>NUCLEOTIDE SEQUENCE [LARGE SCALE GENOMIC DNA]</scope>
    <source>
        <strain evidence="1 2">Jena</strain>
    </source>
</reference>